<feature type="domain" description="Large ribosomal subunit protein bL25 L25" evidence="6">
    <location>
        <begin position="6"/>
        <end position="94"/>
    </location>
</feature>
<dbReference type="GO" id="GO:0022625">
    <property type="term" value="C:cytosolic large ribosomal subunit"/>
    <property type="evidence" value="ECO:0007669"/>
    <property type="project" value="TreeGrafter"/>
</dbReference>
<reference evidence="8 9" key="1">
    <citation type="submission" date="2018-07" db="EMBL/GenBank/DDBJ databases">
        <title>Motiliproteus coralliicola sp. nov., a bacterium isolated from Coral.</title>
        <authorList>
            <person name="Wang G."/>
        </authorList>
    </citation>
    <scope>NUCLEOTIDE SEQUENCE [LARGE SCALE GENOMIC DNA]</scope>
    <source>
        <strain evidence="8 9">C34</strain>
    </source>
</reference>
<dbReference type="InterPro" id="IPR020057">
    <property type="entry name" value="Ribosomal_bL25_b-dom"/>
</dbReference>
<keyword evidence="1 5" id="KW-0699">rRNA-binding</keyword>
<evidence type="ECO:0000256" key="1">
    <source>
        <dbReference type="ARBA" id="ARBA00022730"/>
    </source>
</evidence>
<comment type="similarity">
    <text evidence="5">Belongs to the bacterial ribosomal protein bL25 family. CTC subfamily.</text>
</comment>
<evidence type="ECO:0000259" key="6">
    <source>
        <dbReference type="Pfam" id="PF01386"/>
    </source>
</evidence>
<dbReference type="InterPro" id="IPR001021">
    <property type="entry name" value="Ribosomal_bL25_long"/>
</dbReference>
<dbReference type="Pfam" id="PF01386">
    <property type="entry name" value="Ribosomal_L25p"/>
    <property type="match status" value="1"/>
</dbReference>
<comment type="function">
    <text evidence="5">This is one of the proteins that binds to the 5S RNA in the ribosome where it forms part of the central protuberance.</text>
</comment>
<dbReference type="NCBIfam" id="NF004612">
    <property type="entry name" value="PRK05943.1"/>
    <property type="match status" value="1"/>
</dbReference>
<evidence type="ECO:0000313" key="9">
    <source>
        <dbReference type="Proteomes" id="UP000253769"/>
    </source>
</evidence>
<evidence type="ECO:0000313" key="8">
    <source>
        <dbReference type="EMBL" id="RDE18137.1"/>
    </source>
</evidence>
<dbReference type="InterPro" id="IPR011035">
    <property type="entry name" value="Ribosomal_bL25/Gln-tRNA_synth"/>
</dbReference>
<dbReference type="GO" id="GO:0008097">
    <property type="term" value="F:5S rRNA binding"/>
    <property type="evidence" value="ECO:0007669"/>
    <property type="project" value="InterPro"/>
</dbReference>
<evidence type="ECO:0000256" key="5">
    <source>
        <dbReference type="HAMAP-Rule" id="MF_01334"/>
    </source>
</evidence>
<dbReference type="HAMAP" id="MF_01336">
    <property type="entry name" value="Ribosomal_bL25"/>
    <property type="match status" value="1"/>
</dbReference>
<feature type="domain" description="Large ribosomal subunit protein bL25 beta" evidence="7">
    <location>
        <begin position="104"/>
        <end position="191"/>
    </location>
</feature>
<dbReference type="FunFam" id="2.40.240.10:FF:000002">
    <property type="entry name" value="50S ribosomal protein L25"/>
    <property type="match status" value="1"/>
</dbReference>
<dbReference type="PANTHER" id="PTHR33284">
    <property type="entry name" value="RIBOSOMAL PROTEIN L25/GLN-TRNA SYNTHETASE, ANTI-CODON-BINDING DOMAIN-CONTAINING PROTEIN"/>
    <property type="match status" value="1"/>
</dbReference>
<evidence type="ECO:0000256" key="2">
    <source>
        <dbReference type="ARBA" id="ARBA00022884"/>
    </source>
</evidence>
<dbReference type="NCBIfam" id="TIGR00731">
    <property type="entry name" value="bL25_bact_ctc"/>
    <property type="match status" value="1"/>
</dbReference>
<dbReference type="AlphaFoldDB" id="A0A369W909"/>
<evidence type="ECO:0000256" key="4">
    <source>
        <dbReference type="ARBA" id="ARBA00023274"/>
    </source>
</evidence>
<dbReference type="Gene3D" id="2.40.240.10">
    <property type="entry name" value="Ribosomal Protein L25, Chain P"/>
    <property type="match status" value="1"/>
</dbReference>
<sequence length="194" mass="21137">MSEFTLNAQARNDLGKGASRRLRREAGLIPAVIYGGKEEPQSITLEHKAIIKAAESESFFSSLLTLSVDGAEQKVILKDLQRHPAKQLVLHADFQRAVNGETFTITVPLHFINEDKCSAIKLGGKASHIVNQVEIACTPETLPEFLSVDMQNVEVGQIVHLSDVQLPEGVEIPSLKLGADHNQPVATIARKRGS</sequence>
<dbReference type="GO" id="GO:0003735">
    <property type="term" value="F:structural constituent of ribosome"/>
    <property type="evidence" value="ECO:0007669"/>
    <property type="project" value="InterPro"/>
</dbReference>
<dbReference type="RefSeq" id="WP_114697259.1">
    <property type="nucleotide sequence ID" value="NZ_QQOH01000006.1"/>
</dbReference>
<dbReference type="PANTHER" id="PTHR33284:SF1">
    <property type="entry name" value="RIBOSOMAL PROTEIN L25_GLN-TRNA SYNTHETASE, ANTI-CODON-BINDING DOMAIN-CONTAINING PROTEIN"/>
    <property type="match status" value="1"/>
</dbReference>
<dbReference type="InterPro" id="IPR029751">
    <property type="entry name" value="Ribosomal_L25_dom"/>
</dbReference>
<comment type="subunit">
    <text evidence="5">Part of the 50S ribosomal subunit; part of the 5S rRNA/L5/L18/L25 subcomplex. Contacts the 5S rRNA. Binds to the 5S rRNA independently of L5 and L18.</text>
</comment>
<keyword evidence="4 5" id="KW-0687">Ribonucleoprotein</keyword>
<gene>
    <name evidence="5" type="primary">rplY</name>
    <name evidence="5" type="synonym">ctc</name>
    <name evidence="8" type="ORF">DV711_18700</name>
</gene>
<evidence type="ECO:0000259" key="7">
    <source>
        <dbReference type="Pfam" id="PF14693"/>
    </source>
</evidence>
<evidence type="ECO:0000256" key="3">
    <source>
        <dbReference type="ARBA" id="ARBA00022980"/>
    </source>
</evidence>
<dbReference type="NCBIfam" id="NF004128">
    <property type="entry name" value="PRK05618.1-2"/>
    <property type="match status" value="1"/>
</dbReference>
<keyword evidence="3 5" id="KW-0689">Ribosomal protein</keyword>
<dbReference type="SUPFAM" id="SSF50715">
    <property type="entry name" value="Ribosomal protein L25-like"/>
    <property type="match status" value="1"/>
</dbReference>
<dbReference type="EMBL" id="QQOH01000006">
    <property type="protein sequence ID" value="RDE18137.1"/>
    <property type="molecule type" value="Genomic_DNA"/>
</dbReference>
<dbReference type="InterPro" id="IPR020055">
    <property type="entry name" value="Ribosomal_bL25_short"/>
</dbReference>
<dbReference type="Pfam" id="PF14693">
    <property type="entry name" value="Ribosomal_TL5_C"/>
    <property type="match status" value="1"/>
</dbReference>
<protein>
    <recommendedName>
        <fullName evidence="5">Large ribosomal subunit protein bL25</fullName>
    </recommendedName>
    <alternativeName>
        <fullName evidence="5">General stress protein CTC</fullName>
    </alternativeName>
</protein>
<dbReference type="OrthoDB" id="9806411at2"/>
<keyword evidence="2 5" id="KW-0694">RNA-binding</keyword>
<dbReference type="NCBIfam" id="NF004130">
    <property type="entry name" value="PRK05618.1-5"/>
    <property type="match status" value="1"/>
</dbReference>
<accession>A0A369W909</accession>
<dbReference type="InterPro" id="IPR020056">
    <property type="entry name" value="Rbsml_bL25/Gln-tRNA_synth_N"/>
</dbReference>
<dbReference type="Gene3D" id="2.170.120.20">
    <property type="entry name" value="Ribosomal protein L25, beta domain"/>
    <property type="match status" value="1"/>
</dbReference>
<comment type="caution">
    <text evidence="8">The sequence shown here is derived from an EMBL/GenBank/DDBJ whole genome shotgun (WGS) entry which is preliminary data.</text>
</comment>
<dbReference type="HAMAP" id="MF_01334">
    <property type="entry name" value="Ribosomal_bL25_CTC"/>
    <property type="match status" value="1"/>
</dbReference>
<keyword evidence="9" id="KW-1185">Reference proteome</keyword>
<dbReference type="InterPro" id="IPR020930">
    <property type="entry name" value="Ribosomal_uL5_bac-type"/>
</dbReference>
<dbReference type="InterPro" id="IPR037121">
    <property type="entry name" value="Ribosomal_bL25_C"/>
</dbReference>
<name>A0A369W909_9GAMM</name>
<organism evidence="8 9">
    <name type="scientific">Motiliproteus coralliicola</name>
    <dbReference type="NCBI Taxonomy" id="2283196"/>
    <lineage>
        <taxon>Bacteria</taxon>
        <taxon>Pseudomonadati</taxon>
        <taxon>Pseudomonadota</taxon>
        <taxon>Gammaproteobacteria</taxon>
        <taxon>Oceanospirillales</taxon>
        <taxon>Oceanospirillaceae</taxon>
        <taxon>Motiliproteus</taxon>
    </lineage>
</organism>
<proteinExistence type="inferred from homology"/>
<dbReference type="Proteomes" id="UP000253769">
    <property type="component" value="Unassembled WGS sequence"/>
</dbReference>
<dbReference type="GO" id="GO:0006412">
    <property type="term" value="P:translation"/>
    <property type="evidence" value="ECO:0007669"/>
    <property type="project" value="UniProtKB-UniRule"/>
</dbReference>
<dbReference type="CDD" id="cd00495">
    <property type="entry name" value="Ribosomal_L25_TL5_CTC"/>
    <property type="match status" value="1"/>
</dbReference>